<accession>A0AC60QUF8</accession>
<organism evidence="1 2">
    <name type="scientific">Ixodes persulcatus</name>
    <name type="common">Taiga tick</name>
    <dbReference type="NCBI Taxonomy" id="34615"/>
    <lineage>
        <taxon>Eukaryota</taxon>
        <taxon>Metazoa</taxon>
        <taxon>Ecdysozoa</taxon>
        <taxon>Arthropoda</taxon>
        <taxon>Chelicerata</taxon>
        <taxon>Arachnida</taxon>
        <taxon>Acari</taxon>
        <taxon>Parasitiformes</taxon>
        <taxon>Ixodida</taxon>
        <taxon>Ixodoidea</taxon>
        <taxon>Ixodidae</taxon>
        <taxon>Ixodinae</taxon>
        <taxon>Ixodes</taxon>
    </lineage>
</organism>
<protein>
    <submittedName>
        <fullName evidence="1">Uncharacterized protein</fullName>
    </submittedName>
</protein>
<dbReference type="EMBL" id="JABSTQ010004536">
    <property type="protein sequence ID" value="KAG0441827.1"/>
    <property type="molecule type" value="Genomic_DNA"/>
</dbReference>
<sequence>MRTFRQQKGQCVKGKKNTQLREDFMNSIIAPIRKVPGTSSQPPWIPTSDKDKSPNQPTSQATLGGVFKGQKMHTGGGAAKPTAALAQAIQGSIGSQASSTAVLQRNIVMDAGYFLRCSTNKDWVNTCMANQAFLRKCMEQREKLQSLLSNNEENNGSKESQTEMTPLPTLVNELSCNTHKIVAARALGIKQKTILVTFEGKTVPRHVRYVFEVYKVKKLKLSWKTLPDAMGSDHLPIRIELPTNGARRRDAPFIRWDTGWSWRELRGSSKLKARLTAPDKPASDQAWRDDKVGDKIKLLINGQQIKSQTSIRILGITIDENGKAGSWYQQIKSQWKHALNMIKHTTGKAWGAKEDILRTMAVPPGQGSVHPVVDEDIGDDVDPNGNQSPRTTRTKTKTRRSTQARRTSPSIDILQSVGACMPTKVAHRNRHDTGIEV</sequence>
<proteinExistence type="predicted"/>
<keyword evidence="2" id="KW-1185">Reference proteome</keyword>
<reference evidence="1 2" key="1">
    <citation type="journal article" date="2020" name="Cell">
        <title>Large-Scale Comparative Analyses of Tick Genomes Elucidate Their Genetic Diversity and Vector Capacities.</title>
        <authorList>
            <consortium name="Tick Genome and Microbiome Consortium (TIGMIC)"/>
            <person name="Jia N."/>
            <person name="Wang J."/>
            <person name="Shi W."/>
            <person name="Du L."/>
            <person name="Sun Y."/>
            <person name="Zhan W."/>
            <person name="Jiang J.F."/>
            <person name="Wang Q."/>
            <person name="Zhang B."/>
            <person name="Ji P."/>
            <person name="Bell-Sakyi L."/>
            <person name="Cui X.M."/>
            <person name="Yuan T.T."/>
            <person name="Jiang B.G."/>
            <person name="Yang W.F."/>
            <person name="Lam T.T."/>
            <person name="Chang Q.C."/>
            <person name="Ding S.J."/>
            <person name="Wang X.J."/>
            <person name="Zhu J.G."/>
            <person name="Ruan X.D."/>
            <person name="Zhao L."/>
            <person name="Wei J.T."/>
            <person name="Ye R.Z."/>
            <person name="Que T.C."/>
            <person name="Du C.H."/>
            <person name="Zhou Y.H."/>
            <person name="Cheng J.X."/>
            <person name="Dai P.F."/>
            <person name="Guo W.B."/>
            <person name="Han X.H."/>
            <person name="Huang E.J."/>
            <person name="Li L.F."/>
            <person name="Wei W."/>
            <person name="Gao Y.C."/>
            <person name="Liu J.Z."/>
            <person name="Shao H.Z."/>
            <person name="Wang X."/>
            <person name="Wang C.C."/>
            <person name="Yang T.C."/>
            <person name="Huo Q.B."/>
            <person name="Li W."/>
            <person name="Chen H.Y."/>
            <person name="Chen S.E."/>
            <person name="Zhou L.G."/>
            <person name="Ni X.B."/>
            <person name="Tian J.H."/>
            <person name="Sheng Y."/>
            <person name="Liu T."/>
            <person name="Pan Y.S."/>
            <person name="Xia L.Y."/>
            <person name="Li J."/>
            <person name="Zhao F."/>
            <person name="Cao W.C."/>
        </authorList>
    </citation>
    <scope>NUCLEOTIDE SEQUENCE [LARGE SCALE GENOMIC DNA]</scope>
    <source>
        <strain evidence="1">Iper-2018</strain>
    </source>
</reference>
<gene>
    <name evidence="1" type="ORF">HPB47_015835</name>
</gene>
<evidence type="ECO:0000313" key="2">
    <source>
        <dbReference type="Proteomes" id="UP000805193"/>
    </source>
</evidence>
<name>A0AC60QUF8_IXOPE</name>
<evidence type="ECO:0000313" key="1">
    <source>
        <dbReference type="EMBL" id="KAG0441827.1"/>
    </source>
</evidence>
<dbReference type="Proteomes" id="UP000805193">
    <property type="component" value="Unassembled WGS sequence"/>
</dbReference>
<comment type="caution">
    <text evidence="1">The sequence shown here is derived from an EMBL/GenBank/DDBJ whole genome shotgun (WGS) entry which is preliminary data.</text>
</comment>